<organism evidence="3 4">
    <name type="scientific">Azospira inquinata</name>
    <dbReference type="NCBI Taxonomy" id="2785627"/>
    <lineage>
        <taxon>Bacteria</taxon>
        <taxon>Pseudomonadati</taxon>
        <taxon>Pseudomonadota</taxon>
        <taxon>Betaproteobacteria</taxon>
        <taxon>Rhodocyclales</taxon>
        <taxon>Rhodocyclaceae</taxon>
        <taxon>Azospira</taxon>
    </lineage>
</organism>
<evidence type="ECO:0000313" key="4">
    <source>
        <dbReference type="Proteomes" id="UP000683428"/>
    </source>
</evidence>
<dbReference type="Proteomes" id="UP000683428">
    <property type="component" value="Chromosome"/>
</dbReference>
<keyword evidence="2" id="KW-0812">Transmembrane</keyword>
<feature type="region of interest" description="Disordered" evidence="1">
    <location>
        <begin position="50"/>
        <end position="153"/>
    </location>
</feature>
<sequence>MEAETGRGDLGRALLVSLALHGALFSAAWPLLQQVAASRKPLVVALGRAATEKGAAPVPEGAEKKARPAPAKPAPAPQPGPIPGEARVSVRGAGPQGQGLKAPAAAPDGSEATAPMTSPRPGKPSPDANAVIAAPQVPPSPSGGAGREQALGPVDGAGLRRYRMNLALAAMGRYGRDGGRPLPADLRGTVVLRLRRGMGPLTVAVAESSGDPVLDQVARELVQAAGAEASLPPSLGGLDFTFTLRLSFGEE</sequence>
<evidence type="ECO:0000313" key="3">
    <source>
        <dbReference type="EMBL" id="QWT48374.1"/>
    </source>
</evidence>
<keyword evidence="2" id="KW-0472">Membrane</keyword>
<feature type="compositionally biased region" description="Pro residues" evidence="1">
    <location>
        <begin position="70"/>
        <end position="82"/>
    </location>
</feature>
<feature type="transmembrane region" description="Helical" evidence="2">
    <location>
        <begin position="12"/>
        <end position="32"/>
    </location>
</feature>
<evidence type="ECO:0000256" key="2">
    <source>
        <dbReference type="SAM" id="Phobius"/>
    </source>
</evidence>
<gene>
    <name evidence="3" type="ORF">Azoinq_10970</name>
</gene>
<keyword evidence="4" id="KW-1185">Reference proteome</keyword>
<reference evidence="3" key="1">
    <citation type="submission" date="2020-11" db="EMBL/GenBank/DDBJ databases">
        <title>Azospira inquinata sp. nov.</title>
        <authorList>
            <person name="Moe W.M."/>
            <person name="Mikes M.C."/>
        </authorList>
    </citation>
    <scope>NUCLEOTIDE SEQUENCE</scope>
    <source>
        <strain evidence="3">Azo-3</strain>
    </source>
</reference>
<proteinExistence type="predicted"/>
<protein>
    <recommendedName>
        <fullName evidence="5">TonB C-terminal domain-containing protein</fullName>
    </recommendedName>
</protein>
<dbReference type="AlphaFoldDB" id="A0A975SM52"/>
<keyword evidence="2" id="KW-1133">Transmembrane helix</keyword>
<dbReference type="RefSeq" id="WP_216129144.1">
    <property type="nucleotide sequence ID" value="NZ_CP064782.1"/>
</dbReference>
<dbReference type="EMBL" id="CP064782">
    <property type="protein sequence ID" value="QWT48374.1"/>
    <property type="molecule type" value="Genomic_DNA"/>
</dbReference>
<evidence type="ECO:0008006" key="5">
    <source>
        <dbReference type="Google" id="ProtNLM"/>
    </source>
</evidence>
<name>A0A975SM52_9RHOO</name>
<accession>A0A975SM52</accession>
<dbReference type="KEGG" id="aiq:Azoinq_10970"/>
<evidence type="ECO:0000256" key="1">
    <source>
        <dbReference type="SAM" id="MobiDB-lite"/>
    </source>
</evidence>